<comment type="caution">
    <text evidence="2">The sequence shown here is derived from an EMBL/GenBank/DDBJ whole genome shotgun (WGS) entry which is preliminary data.</text>
</comment>
<dbReference type="Proteomes" id="UP001175228">
    <property type="component" value="Unassembled WGS sequence"/>
</dbReference>
<reference evidence="2" key="1">
    <citation type="submission" date="2023-06" db="EMBL/GenBank/DDBJ databases">
        <authorList>
            <consortium name="Lawrence Berkeley National Laboratory"/>
            <person name="Ahrendt S."/>
            <person name="Sahu N."/>
            <person name="Indic B."/>
            <person name="Wong-Bajracharya J."/>
            <person name="Merenyi Z."/>
            <person name="Ke H.-M."/>
            <person name="Monk M."/>
            <person name="Kocsube S."/>
            <person name="Drula E."/>
            <person name="Lipzen A."/>
            <person name="Balint B."/>
            <person name="Henrissat B."/>
            <person name="Andreopoulos B."/>
            <person name="Martin F.M."/>
            <person name="Harder C.B."/>
            <person name="Rigling D."/>
            <person name="Ford K.L."/>
            <person name="Foster G.D."/>
            <person name="Pangilinan J."/>
            <person name="Papanicolaou A."/>
            <person name="Barry K."/>
            <person name="LaButti K."/>
            <person name="Viragh M."/>
            <person name="Koriabine M."/>
            <person name="Yan M."/>
            <person name="Riley R."/>
            <person name="Champramary S."/>
            <person name="Plett K.L."/>
            <person name="Tsai I.J."/>
            <person name="Slot J."/>
            <person name="Sipos G."/>
            <person name="Plett J."/>
            <person name="Nagy L.G."/>
            <person name="Grigoriev I.V."/>
        </authorList>
    </citation>
    <scope>NUCLEOTIDE SEQUENCE</scope>
    <source>
        <strain evidence="2">HWK02</strain>
    </source>
</reference>
<protein>
    <recommendedName>
        <fullName evidence="1">FAD dependent oxidoreductase domain-containing protein</fullName>
    </recommendedName>
</protein>
<evidence type="ECO:0000313" key="2">
    <source>
        <dbReference type="EMBL" id="KAK0481022.1"/>
    </source>
</evidence>
<gene>
    <name evidence="2" type="ORF">EDD18DRAFT_1468404</name>
</gene>
<dbReference type="InterPro" id="IPR006076">
    <property type="entry name" value="FAD-dep_OxRdtase"/>
</dbReference>
<dbReference type="AlphaFoldDB" id="A0AA39PB88"/>
<name>A0AA39PB88_9AGAR</name>
<sequence>MSSPGFPSPNACLSFWLQGVRSSPLIGHCTTEELPTTGDVIIIGSGITGASMTYFLLTGENPPKSVVMLEAREMCDSATGQNGGHSSSLTLLSHELGYNAAGWMAFTVEMEVANQGRVFPYGQTQWNNWLVRAGGNPAKLRVKDFFEPADHVEVI</sequence>
<dbReference type="Gene3D" id="3.50.50.60">
    <property type="entry name" value="FAD/NAD(P)-binding domain"/>
    <property type="match status" value="1"/>
</dbReference>
<feature type="domain" description="FAD dependent oxidoreductase" evidence="1">
    <location>
        <begin position="39"/>
        <end position="90"/>
    </location>
</feature>
<dbReference type="EMBL" id="JAUEPU010000078">
    <property type="protein sequence ID" value="KAK0481022.1"/>
    <property type="molecule type" value="Genomic_DNA"/>
</dbReference>
<dbReference type="Pfam" id="PF01266">
    <property type="entry name" value="DAO"/>
    <property type="match status" value="1"/>
</dbReference>
<evidence type="ECO:0000259" key="1">
    <source>
        <dbReference type="Pfam" id="PF01266"/>
    </source>
</evidence>
<dbReference type="InterPro" id="IPR036188">
    <property type="entry name" value="FAD/NAD-bd_sf"/>
</dbReference>
<organism evidence="2 3">
    <name type="scientific">Armillaria luteobubalina</name>
    <dbReference type="NCBI Taxonomy" id="153913"/>
    <lineage>
        <taxon>Eukaryota</taxon>
        <taxon>Fungi</taxon>
        <taxon>Dikarya</taxon>
        <taxon>Basidiomycota</taxon>
        <taxon>Agaricomycotina</taxon>
        <taxon>Agaricomycetes</taxon>
        <taxon>Agaricomycetidae</taxon>
        <taxon>Agaricales</taxon>
        <taxon>Marasmiineae</taxon>
        <taxon>Physalacriaceae</taxon>
        <taxon>Armillaria</taxon>
    </lineage>
</organism>
<keyword evidence="3" id="KW-1185">Reference proteome</keyword>
<dbReference type="SUPFAM" id="SSF51905">
    <property type="entry name" value="FAD/NAD(P)-binding domain"/>
    <property type="match status" value="1"/>
</dbReference>
<proteinExistence type="predicted"/>
<evidence type="ECO:0000313" key="3">
    <source>
        <dbReference type="Proteomes" id="UP001175228"/>
    </source>
</evidence>
<accession>A0AA39PB88</accession>